<dbReference type="STRING" id="991905.SL003B_1131"/>
<dbReference type="OrthoDB" id="9801056at2"/>
<evidence type="ECO:0000313" key="5">
    <source>
        <dbReference type="Proteomes" id="UP000008130"/>
    </source>
</evidence>
<dbReference type="Pfam" id="PF01370">
    <property type="entry name" value="Epimerase"/>
    <property type="match status" value="1"/>
</dbReference>
<dbReference type="InterPro" id="IPR036291">
    <property type="entry name" value="NAD(P)-bd_dom_sf"/>
</dbReference>
<dbReference type="HOGENOM" id="CLU_007383_19_0_5"/>
<dbReference type="CDD" id="cd05238">
    <property type="entry name" value="Gne_like_SDR_e"/>
    <property type="match status" value="1"/>
</dbReference>
<evidence type="ECO:0000256" key="2">
    <source>
        <dbReference type="ARBA" id="ARBA00023277"/>
    </source>
</evidence>
<dbReference type="NCBIfam" id="NF043036">
    <property type="entry name" value="ErythonDh"/>
    <property type="match status" value="1"/>
</dbReference>
<proteinExistence type="predicted"/>
<accession>F2IZK3</accession>
<keyword evidence="5" id="KW-1185">Reference proteome</keyword>
<gene>
    <name evidence="4" type="ordered locus">SL003B_1131</name>
</gene>
<dbReference type="InterPro" id="IPR050005">
    <property type="entry name" value="DenD"/>
</dbReference>
<dbReference type="GO" id="GO:0016491">
    <property type="term" value="F:oxidoreductase activity"/>
    <property type="evidence" value="ECO:0007669"/>
    <property type="project" value="InterPro"/>
</dbReference>
<evidence type="ECO:0000313" key="4">
    <source>
        <dbReference type="EMBL" id="ADZ69560.1"/>
    </source>
</evidence>
<organism evidence="4 5">
    <name type="scientific">Polymorphum gilvum (strain LMG 25793 / CGMCC 1.9160 / SL003B-26A1)</name>
    <dbReference type="NCBI Taxonomy" id="991905"/>
    <lineage>
        <taxon>Bacteria</taxon>
        <taxon>Pseudomonadati</taxon>
        <taxon>Pseudomonadota</taxon>
        <taxon>Alphaproteobacteria</taxon>
        <taxon>Rhodobacterales</taxon>
        <taxon>Paracoccaceae</taxon>
        <taxon>Polymorphum</taxon>
    </lineage>
</organism>
<dbReference type="Gene3D" id="3.40.50.720">
    <property type="entry name" value="NAD(P)-binding Rossmann-like Domain"/>
    <property type="match status" value="1"/>
</dbReference>
<dbReference type="PANTHER" id="PTHR43103:SF3">
    <property type="entry name" value="ADP-L-GLYCERO-D-MANNO-HEPTOSE-6-EPIMERASE"/>
    <property type="match status" value="1"/>
</dbReference>
<dbReference type="eggNOG" id="COG0451">
    <property type="taxonomic scope" value="Bacteria"/>
</dbReference>
<dbReference type="RefSeq" id="WP_013651877.1">
    <property type="nucleotide sequence ID" value="NC_015259.1"/>
</dbReference>
<dbReference type="EMBL" id="CP002568">
    <property type="protein sequence ID" value="ADZ69560.1"/>
    <property type="molecule type" value="Genomic_DNA"/>
</dbReference>
<dbReference type="SUPFAM" id="SSF51735">
    <property type="entry name" value="NAD(P)-binding Rossmann-fold domains"/>
    <property type="match status" value="1"/>
</dbReference>
<dbReference type="KEGG" id="pgv:SL003B_1131"/>
<keyword evidence="2" id="KW-0119">Carbohydrate metabolism</keyword>
<reference evidence="4 5" key="1">
    <citation type="journal article" date="2011" name="J. Bacteriol.">
        <title>Complete genome sequence of Polymorphum gilvum SL003B-26A1T, a crude oil-degrading bacterium from oil-polluted saline soil.</title>
        <authorList>
            <person name="Li S.G."/>
            <person name="Tang Y.Q."/>
            <person name="Nie Y."/>
            <person name="Cai M."/>
            <person name="Wu X.L."/>
        </authorList>
    </citation>
    <scope>NUCLEOTIDE SEQUENCE [LARGE SCALE GENOMIC DNA]</scope>
    <source>
        <strain evidence="5">LMG 25793 / CGMCC 1.9160 / SL003B-26A1</strain>
    </source>
</reference>
<dbReference type="AlphaFoldDB" id="F2IZK3"/>
<evidence type="ECO:0000259" key="3">
    <source>
        <dbReference type="Pfam" id="PF01370"/>
    </source>
</evidence>
<dbReference type="Gene3D" id="3.90.25.10">
    <property type="entry name" value="UDP-galactose 4-epimerase, domain 1"/>
    <property type="match status" value="1"/>
</dbReference>
<feature type="domain" description="NAD-dependent epimerase/dehydratase" evidence="3">
    <location>
        <begin position="4"/>
        <end position="208"/>
    </location>
</feature>
<dbReference type="Proteomes" id="UP000008130">
    <property type="component" value="Chromosome"/>
</dbReference>
<dbReference type="PATRIC" id="fig|991905.3.peg.1153"/>
<dbReference type="InterPro" id="IPR001509">
    <property type="entry name" value="Epimerase_deHydtase"/>
</dbReference>
<protein>
    <submittedName>
        <fullName evidence="4">Probable UDP-glucose 4-epimerase protein</fullName>
    </submittedName>
</protein>
<keyword evidence="1" id="KW-0521">NADP</keyword>
<dbReference type="PANTHER" id="PTHR43103">
    <property type="entry name" value="NUCLEOSIDE-DIPHOSPHATE-SUGAR EPIMERASE"/>
    <property type="match status" value="1"/>
</dbReference>
<sequence>MTSILIIGGGGMLGQGLARALAASGSLAGRTIDLLTLFDVMTAAAPSGPVSVEVSAGDLAAGGAAERLIEGRPQIIYHLAAVVSGEAERDFDKGYRVNLDGTQILFEAIRAEHLRSGYCPRVVFASSLAVFGAPLPDVIGDDQVLTPMTSYGTQKAIGELLLADYSRRGFFDGIGLRLPTICIRPGKPNAAASGFFSGILREPLAGEEAVLPVNPAVRHWFASPRAAVGYLLHAAELDTRALGGRRNLTMPGISATVADEIEALRRVAGDEAVALIRHEPDPAIEAIISTWPKAFDTRRALDLGFRPDASFTAIVETYLEDHAQDAPQ</sequence>
<name>F2IZK3_POLGS</name>
<evidence type="ECO:0000256" key="1">
    <source>
        <dbReference type="ARBA" id="ARBA00022857"/>
    </source>
</evidence>